<dbReference type="InterPro" id="IPR037066">
    <property type="entry name" value="Plug_dom_sf"/>
</dbReference>
<dbReference type="Gene3D" id="2.170.130.10">
    <property type="entry name" value="TonB-dependent receptor, plug domain"/>
    <property type="match status" value="1"/>
</dbReference>
<dbReference type="SUPFAM" id="SSF56935">
    <property type="entry name" value="Porins"/>
    <property type="match status" value="1"/>
</dbReference>
<proteinExistence type="predicted"/>
<dbReference type="NCBIfam" id="TIGR04056">
    <property type="entry name" value="OMP_RagA_SusC"/>
    <property type="match status" value="1"/>
</dbReference>
<protein>
    <submittedName>
        <fullName evidence="2">TonB-linked outer membrane protein, SusC/RagA family</fullName>
    </submittedName>
</protein>
<dbReference type="InterPro" id="IPR023996">
    <property type="entry name" value="TonB-dep_OMP_SusC/RagA"/>
</dbReference>
<dbReference type="AlphaFoldDB" id="A0A1M6KEC3"/>
<evidence type="ECO:0000313" key="2">
    <source>
        <dbReference type="EMBL" id="SHJ57325.1"/>
    </source>
</evidence>
<feature type="signal peptide" evidence="1">
    <location>
        <begin position="1"/>
        <end position="23"/>
    </location>
</feature>
<sequence length="994" mass="110493">MNYMKIAMVLCAVWGFFPALLQAQNTMNTELTASIVPIRAQSGVDIDLYKDNNGEADKLIASADTVANKEVVLLPGSDGYPVEVAFRQVGEKDLSHDVSFVDMPSILDKNYITNPLDNMEAFVGGFNGNLWGQTDYLTLIDGVPRDIGSVLPTEVAQVTFLKGVSAVALYGSMGARGVVLITTKRGKIHGQEITVRTNAGVHVPKAYPRYLGSAEYMDLFNEARVNDGLDELYSQEQIYYSAQGTDPYRYPDVDYYSTDYVQKAYSRYDATVEIEGGNEKTQYYTNMGFYRTGTPLNFGGATENHDKRFNIRGNVDMNIANWLTAKVDAAVVFYNGIGSNTDYWGAADTLTPNRYTPLVPIDRIEANDQASLDLVGASQNIINGQYLLGGTQLQQSTPIGAIYAGGTNNYNSRQFQFNAGANADLGAVVQGLSLSTTFGVDYNSTYNVAFNNEYAVYQPSWTSYAGDNRIASLTKYGNDASSGSQDITDSWYTQTLSFNAHLDYQRTFDNKHNFSGMLLAYGFQRSISALYHKPSNANLGLHLGYNFKHKYYVDFDGALVHSAKLPEDNRQSISPTATLGWCLSEEAFLKDVSFLSNLKLSVSGGILNTDLDIQNVNNEDDASDYYLYQQVYNQTDGAWVTWKDGFSNQSTDSRRGSNPNLDYPQRRELSLGLDFALFDNAIVFEGSFFASQTSGIAVQNNVLFPSYFVSNGYPSGSFVPYTNYNNDDRMGVDFNLRLNQNVGELALSLGVSGIYYTTEASQRAEMYEDAYQNRQGQPLDAIWGLENLGFFADATDIQNSPDQIALGEVQPGDLKYKDQNNDGIINAQDEVYLGRAGWSGAPLTMGFNLTANYKNFTFFALGTYRSGAYGMKNNNYFWVNGQDKYSEEVRGRWTEDTQNSATFPRLTTLNGANNFRNSDFWMYSTDRFDLSRVQISYDFPESLLGGPDSFIRELGIYVNGANLLTISPNREILEMNIGSAPQTRFYNLGLRAMF</sequence>
<feature type="chain" id="PRO_5012748348" evidence="1">
    <location>
        <begin position="24"/>
        <end position="994"/>
    </location>
</feature>
<name>A0A1M6KEC3_REIAG</name>
<evidence type="ECO:0000256" key="1">
    <source>
        <dbReference type="SAM" id="SignalP"/>
    </source>
</evidence>
<keyword evidence="3" id="KW-1185">Reference proteome</keyword>
<reference evidence="3" key="1">
    <citation type="submission" date="2016-11" db="EMBL/GenBank/DDBJ databases">
        <authorList>
            <person name="Varghese N."/>
            <person name="Submissions S."/>
        </authorList>
    </citation>
    <scope>NUCLEOTIDE SEQUENCE [LARGE SCALE GENOMIC DNA]</scope>
    <source>
        <strain evidence="3">DSM 26134</strain>
    </source>
</reference>
<keyword evidence="1" id="KW-0732">Signal</keyword>
<evidence type="ECO:0000313" key="3">
    <source>
        <dbReference type="Proteomes" id="UP000184474"/>
    </source>
</evidence>
<organism evidence="2 3">
    <name type="scientific">Reichenbachiella agariperforans</name>
    <dbReference type="NCBI Taxonomy" id="156994"/>
    <lineage>
        <taxon>Bacteria</taxon>
        <taxon>Pseudomonadati</taxon>
        <taxon>Bacteroidota</taxon>
        <taxon>Cytophagia</taxon>
        <taxon>Cytophagales</taxon>
        <taxon>Reichenbachiellaceae</taxon>
        <taxon>Reichenbachiella</taxon>
    </lineage>
</organism>
<dbReference type="Proteomes" id="UP000184474">
    <property type="component" value="Unassembled WGS sequence"/>
</dbReference>
<gene>
    <name evidence="2" type="ORF">SAMN04488028_101546</name>
</gene>
<dbReference type="EMBL" id="FRAA01000001">
    <property type="protein sequence ID" value="SHJ57325.1"/>
    <property type="molecule type" value="Genomic_DNA"/>
</dbReference>
<accession>A0A1M6KEC3</accession>
<dbReference type="STRING" id="156994.SAMN04488028_101546"/>